<proteinExistence type="predicted"/>
<organism evidence="1 2">
    <name type="scientific">Colletotrichum trifolii</name>
    <dbReference type="NCBI Taxonomy" id="5466"/>
    <lineage>
        <taxon>Eukaryota</taxon>
        <taxon>Fungi</taxon>
        <taxon>Dikarya</taxon>
        <taxon>Ascomycota</taxon>
        <taxon>Pezizomycotina</taxon>
        <taxon>Sordariomycetes</taxon>
        <taxon>Hypocreomycetidae</taxon>
        <taxon>Glomerellales</taxon>
        <taxon>Glomerellaceae</taxon>
        <taxon>Colletotrichum</taxon>
        <taxon>Colletotrichum orbiculare species complex</taxon>
    </lineage>
</organism>
<reference evidence="1 2" key="1">
    <citation type="submission" date="2018-12" db="EMBL/GenBank/DDBJ databases">
        <title>Genome sequence and assembly of Colletotrichum trifolii.</title>
        <authorList>
            <person name="Gan P."/>
            <person name="Shirasu K."/>
        </authorList>
    </citation>
    <scope>NUCLEOTIDE SEQUENCE [LARGE SCALE GENOMIC DNA]</scope>
    <source>
        <strain evidence="1 2">543-2</strain>
    </source>
</reference>
<gene>
    <name evidence="1" type="ORF">CTRI78_v010334</name>
</gene>
<dbReference type="AlphaFoldDB" id="A0A4R8QMM0"/>
<sequence length="851" mass="90652">MSAPTPSIANDLDFSVTIYDSFSAQDRTNYFGTLTALATVPAHTTASVQLLHPVSVLIVSNATSNSPLARLMYLSEVSTGPFGVGQADVKAMAQTMDFITFIINNKTDPLTLAFRDLWKDTSRPQVTPVNHFFAHHQTYASCTFATYMMAIAYTAQQPKTMGKPLDRALFSLSALVTLLGGTWPSFLPDIVVAKFTCNTHSHVLAIQVEIDLEKLPAQSDAALRFFGSLFDVPQLHVAVSFHAFLDARLSVSLDTLHVPFGDSATLAIKEPTVTLDINPLFKFVVFTVTGDIPFHIFGKQLEADVSMVIDNIEANFGLVIKGDKTLLPAPPLMKGVHFDTFGAGIGINFEPPSAAIGLSGQWHIGDPGSRTLVALDDDTFVLVCQVIEGVPNPRYISFYVPRMHLTDIYTVFTNVQCPVDVPVLFTNLSFLWSANPMEPLALPDGSLSNMGYGFSAAAKMSDFSFYGDVEIDLANGLAGDVEMAPLTLGSIFSIRGDGAGVSVKVDANGNPIKNNQLVTKAAQKQALKNATTKQLVPPGGPVLKLKTLASPFLHLNGVVNLFEADNVRLDANITSSGITFDVGFGGLLISNMSCTLSNPLNLSAAFRYGINDTISLPSHGGVSLGSIPLQASVAAHFVLSTSSSDIVLRVGGSFEFQGKSRNLGDFTADVKIQTVGQLLSSIAHNIEQRAWQLFDDLLGTGAAWAGKVKQNVIRGFDSVASVLQNAFKQDAGQVASTMKDAGFEADEIVEGLASAFGMTPLGVAQVMQQIGYAGEQVASALQHVFGNDAAQIASALTGAYGWSANQINGVLGQIGFSANEIGQAFQSLGGQFDDFGKSILRDLDPSGWALP</sequence>
<accession>A0A4R8QMM0</accession>
<evidence type="ECO:0000313" key="2">
    <source>
        <dbReference type="Proteomes" id="UP000295703"/>
    </source>
</evidence>
<protein>
    <submittedName>
        <fullName evidence="1">Uncharacterized protein</fullName>
    </submittedName>
</protein>
<dbReference type="EMBL" id="RYZW01000163">
    <property type="protein sequence ID" value="TDZ40307.1"/>
    <property type="molecule type" value="Genomic_DNA"/>
</dbReference>
<name>A0A4R8QMM0_COLTR</name>
<evidence type="ECO:0000313" key="1">
    <source>
        <dbReference type="EMBL" id="TDZ40307.1"/>
    </source>
</evidence>
<keyword evidence="2" id="KW-1185">Reference proteome</keyword>
<comment type="caution">
    <text evidence="1">The sequence shown here is derived from an EMBL/GenBank/DDBJ whole genome shotgun (WGS) entry which is preliminary data.</text>
</comment>
<dbReference type="Proteomes" id="UP000295703">
    <property type="component" value="Unassembled WGS sequence"/>
</dbReference>